<keyword evidence="2" id="KW-0732">Signal</keyword>
<reference evidence="4 5" key="3">
    <citation type="submission" date="2020-08" db="EMBL/GenBank/DDBJ databases">
        <title>Genomic Encyclopedia of Type Strains, Phase IV (KMG-IV): sequencing the most valuable type-strain genomes for metagenomic binning, comparative biology and taxonomic classification.</title>
        <authorList>
            <person name="Goeker M."/>
        </authorList>
    </citation>
    <scope>NUCLEOTIDE SEQUENCE [LARGE SCALE GENOMIC DNA]</scope>
    <source>
        <strain evidence="4 5">DSM 27521</strain>
    </source>
</reference>
<feature type="chain" id="PRO_5030997455" evidence="2">
    <location>
        <begin position="22"/>
        <end position="169"/>
    </location>
</feature>
<evidence type="ECO:0000256" key="1">
    <source>
        <dbReference type="SAM" id="MobiDB-lite"/>
    </source>
</evidence>
<protein>
    <submittedName>
        <fullName evidence="4">Uncharacterized protein</fullName>
    </submittedName>
</protein>
<evidence type="ECO:0000313" key="4">
    <source>
        <dbReference type="EMBL" id="MBB5377428.1"/>
    </source>
</evidence>
<evidence type="ECO:0000313" key="6">
    <source>
        <dbReference type="Proteomes" id="UP000619376"/>
    </source>
</evidence>
<comment type="caution">
    <text evidence="4">The sequence shown here is derived from an EMBL/GenBank/DDBJ whole genome shotgun (WGS) entry which is preliminary data.</text>
</comment>
<gene>
    <name evidence="3" type="ORF">GCM10017781_28560</name>
    <name evidence="4" type="ORF">HNQ07_002920</name>
</gene>
<accession>A0A7W8KGL8</accession>
<reference evidence="3" key="1">
    <citation type="journal article" date="2014" name="Int. J. Syst. Evol. Microbiol.">
        <title>Complete genome of a new Firmicutes species belonging to the dominant human colonic microbiota ('Ruminococcus bicirculans') reveals two chromosomes and a selective capacity to utilize plant glucans.</title>
        <authorList>
            <consortium name="NISC Comparative Sequencing Program"/>
            <person name="Wegmann U."/>
            <person name="Louis P."/>
            <person name="Goesmann A."/>
            <person name="Henrissat B."/>
            <person name="Duncan S.H."/>
            <person name="Flint H.J."/>
        </authorList>
    </citation>
    <scope>NUCLEOTIDE SEQUENCE</scope>
    <source>
        <strain evidence="3">CGMCC 1.18437</strain>
    </source>
</reference>
<feature type="signal peptide" evidence="2">
    <location>
        <begin position="1"/>
        <end position="21"/>
    </location>
</feature>
<evidence type="ECO:0000256" key="2">
    <source>
        <dbReference type="SAM" id="SignalP"/>
    </source>
</evidence>
<dbReference type="EMBL" id="BNAJ01000007">
    <property type="protein sequence ID" value="GHF50341.1"/>
    <property type="molecule type" value="Genomic_DNA"/>
</dbReference>
<reference evidence="3" key="4">
    <citation type="submission" date="2024-05" db="EMBL/GenBank/DDBJ databases">
        <authorList>
            <person name="Sun Q."/>
            <person name="Zhou Y."/>
        </authorList>
    </citation>
    <scope>NUCLEOTIDE SEQUENCE</scope>
    <source>
        <strain evidence="3">CGMCC 1.18437</strain>
    </source>
</reference>
<sequence length="169" mass="18038">MHRALILAALTLVPAAGVAGAQSLSVNISASVQFPPVVQTLSNVVSFLSQGVQVTFLTTTAQPVASLNPQGGIVVRPAYPTTTRITQVQVMTATPTGTIREIYPLAQPVTVSRAQPLAPQSIVVRDRDGRRRTLTEVMGRQAAWKKARGLQKKPGGMPPGQYKKEHGHK</sequence>
<evidence type="ECO:0000313" key="3">
    <source>
        <dbReference type="EMBL" id="GHF50341.1"/>
    </source>
</evidence>
<dbReference type="Proteomes" id="UP000539473">
    <property type="component" value="Unassembled WGS sequence"/>
</dbReference>
<dbReference type="RefSeq" id="WP_184112986.1">
    <property type="nucleotide sequence ID" value="NZ_BNAJ01000007.1"/>
</dbReference>
<dbReference type="Proteomes" id="UP000619376">
    <property type="component" value="Unassembled WGS sequence"/>
</dbReference>
<reference evidence="6" key="2">
    <citation type="journal article" date="2019" name="Int. J. Syst. Evol. Microbiol.">
        <title>The Global Catalogue of Microorganisms (GCM) 10K type strain sequencing project: providing services to taxonomists for standard genome sequencing and annotation.</title>
        <authorList>
            <consortium name="The Broad Institute Genomics Platform"/>
            <consortium name="The Broad Institute Genome Sequencing Center for Infectious Disease"/>
            <person name="Wu L."/>
            <person name="Ma J."/>
        </authorList>
    </citation>
    <scope>NUCLEOTIDE SEQUENCE [LARGE SCALE GENOMIC DNA]</scope>
    <source>
        <strain evidence="6">CGMCC 1.18437</strain>
    </source>
</reference>
<evidence type="ECO:0000313" key="5">
    <source>
        <dbReference type="Proteomes" id="UP000539473"/>
    </source>
</evidence>
<dbReference type="EMBL" id="JACHFK010000007">
    <property type="protein sequence ID" value="MBB5377428.1"/>
    <property type="molecule type" value="Genomic_DNA"/>
</dbReference>
<name>A0A7W8KGL8_9DEIO</name>
<dbReference type="AlphaFoldDB" id="A0A7W8KGL8"/>
<keyword evidence="6" id="KW-1185">Reference proteome</keyword>
<proteinExistence type="predicted"/>
<organism evidence="4 5">
    <name type="scientific">Deinococcus metalli</name>
    <dbReference type="NCBI Taxonomy" id="1141878"/>
    <lineage>
        <taxon>Bacteria</taxon>
        <taxon>Thermotogati</taxon>
        <taxon>Deinococcota</taxon>
        <taxon>Deinococci</taxon>
        <taxon>Deinococcales</taxon>
        <taxon>Deinococcaceae</taxon>
        <taxon>Deinococcus</taxon>
    </lineage>
</organism>
<feature type="region of interest" description="Disordered" evidence="1">
    <location>
        <begin position="139"/>
        <end position="169"/>
    </location>
</feature>